<dbReference type="Pfam" id="PF13847">
    <property type="entry name" value="Methyltransf_31"/>
    <property type="match status" value="1"/>
</dbReference>
<dbReference type="PANTHER" id="PTHR44307">
    <property type="entry name" value="PHOSPHOETHANOLAMINE METHYLTRANSFERASE"/>
    <property type="match status" value="1"/>
</dbReference>
<dbReference type="GO" id="GO:0006656">
    <property type="term" value="P:phosphatidylcholine biosynthetic process"/>
    <property type="evidence" value="ECO:0007669"/>
    <property type="project" value="InterPro"/>
</dbReference>
<comment type="pathway">
    <text evidence="1">Lipid metabolism.</text>
</comment>
<evidence type="ECO:0000256" key="1">
    <source>
        <dbReference type="ARBA" id="ARBA00005189"/>
    </source>
</evidence>
<dbReference type="GO" id="GO:0032259">
    <property type="term" value="P:methylation"/>
    <property type="evidence" value="ECO:0007669"/>
    <property type="project" value="UniProtKB-KW"/>
</dbReference>
<dbReference type="CDD" id="cd02440">
    <property type="entry name" value="AdoMet_MTases"/>
    <property type="match status" value="2"/>
</dbReference>
<feature type="domain" description="Methyltransferase" evidence="10">
    <location>
        <begin position="310"/>
        <end position="417"/>
    </location>
</feature>
<dbReference type="GO" id="GO:0000234">
    <property type="term" value="F:phosphoethanolamine N-methyltransferase activity"/>
    <property type="evidence" value="ECO:0007669"/>
    <property type="project" value="UniProtKB-EC"/>
</dbReference>
<evidence type="ECO:0000256" key="4">
    <source>
        <dbReference type="ARBA" id="ARBA00035631"/>
    </source>
</evidence>
<keyword evidence="12" id="KW-1185">Reference proteome</keyword>
<evidence type="ECO:0000256" key="2">
    <source>
        <dbReference type="ARBA" id="ARBA00022603"/>
    </source>
</evidence>
<dbReference type="AlphaFoldDB" id="A0A5N5KN15"/>
<evidence type="ECO:0000256" key="3">
    <source>
        <dbReference type="ARBA" id="ARBA00022679"/>
    </source>
</evidence>
<dbReference type="SUPFAM" id="SSF53335">
    <property type="entry name" value="S-adenosyl-L-methionine-dependent methyltransferases"/>
    <property type="match status" value="2"/>
</dbReference>
<dbReference type="InterPro" id="IPR029063">
    <property type="entry name" value="SAM-dependent_MTases_sf"/>
</dbReference>
<dbReference type="InterPro" id="IPR041698">
    <property type="entry name" value="Methyltransf_25"/>
</dbReference>
<dbReference type="EC" id="2.1.1.103" evidence="5"/>
<keyword evidence="3" id="KW-0808">Transferase</keyword>
<reference evidence="12" key="1">
    <citation type="journal article" date="2019" name="Gigascience">
        <title>De novo genome assembly of the endangered Acer yangbiense, a plant species with extremely small populations endemic to Yunnan Province, China.</title>
        <authorList>
            <person name="Yang J."/>
            <person name="Wariss H.M."/>
            <person name="Tao L."/>
            <person name="Zhang R."/>
            <person name="Yun Q."/>
            <person name="Hollingsworth P."/>
            <person name="Dao Z."/>
            <person name="Luo G."/>
            <person name="Guo H."/>
            <person name="Ma Y."/>
            <person name="Sun W."/>
        </authorList>
    </citation>
    <scope>NUCLEOTIDE SEQUENCE [LARGE SCALE GENOMIC DNA]</scope>
    <source>
        <strain evidence="12">cv. br00</strain>
    </source>
</reference>
<organism evidence="11 12">
    <name type="scientific">Salix brachista</name>
    <dbReference type="NCBI Taxonomy" id="2182728"/>
    <lineage>
        <taxon>Eukaryota</taxon>
        <taxon>Viridiplantae</taxon>
        <taxon>Streptophyta</taxon>
        <taxon>Embryophyta</taxon>
        <taxon>Tracheophyta</taxon>
        <taxon>Spermatophyta</taxon>
        <taxon>Magnoliopsida</taxon>
        <taxon>eudicotyledons</taxon>
        <taxon>Gunneridae</taxon>
        <taxon>Pentapetalae</taxon>
        <taxon>rosids</taxon>
        <taxon>fabids</taxon>
        <taxon>Malpighiales</taxon>
        <taxon>Salicaceae</taxon>
        <taxon>Saliceae</taxon>
        <taxon>Salix</taxon>
    </lineage>
</organism>
<comment type="pathway">
    <text evidence="4">Phospholipid metabolism; phosphatidylcholine biosynthesis; phosphocholine from phosphoethanolamine: step 1/1.</text>
</comment>
<accession>A0A5N5KN15</accession>
<dbReference type="InterPro" id="IPR025714">
    <property type="entry name" value="Methyltranfer_dom"/>
</dbReference>
<evidence type="ECO:0000259" key="9">
    <source>
        <dbReference type="Pfam" id="PF13649"/>
    </source>
</evidence>
<evidence type="ECO:0000313" key="12">
    <source>
        <dbReference type="Proteomes" id="UP000326939"/>
    </source>
</evidence>
<proteinExistence type="predicted"/>
<evidence type="ECO:0000313" key="11">
    <source>
        <dbReference type="EMBL" id="KAB5531782.1"/>
    </source>
</evidence>
<comment type="catalytic activity">
    <reaction evidence="8">
        <text>N-methylethanolamine phosphate + S-adenosyl-L-methionine = N,N-dimethylethanolamine phosphate + S-adenosyl-L-homocysteine + H(+)</text>
        <dbReference type="Rhea" id="RHEA:25321"/>
        <dbReference type="ChEBI" id="CHEBI:15378"/>
        <dbReference type="ChEBI" id="CHEBI:57781"/>
        <dbReference type="ChEBI" id="CHEBI:57856"/>
        <dbReference type="ChEBI" id="CHEBI:58641"/>
        <dbReference type="ChEBI" id="CHEBI:59789"/>
        <dbReference type="EC" id="2.1.1.103"/>
    </reaction>
    <physiologicalReaction direction="left-to-right" evidence="8">
        <dbReference type="Rhea" id="RHEA:25322"/>
    </physiologicalReaction>
</comment>
<keyword evidence="2" id="KW-0489">Methyltransferase</keyword>
<gene>
    <name evidence="11" type="ORF">DKX38_018452</name>
</gene>
<dbReference type="InterPro" id="IPR025771">
    <property type="entry name" value="Phosphoethanolamine_N-MeTrfase"/>
</dbReference>
<name>A0A5N5KN15_9ROSI</name>
<dbReference type="PROSITE" id="PS51582">
    <property type="entry name" value="SAM_PEAMT"/>
    <property type="match status" value="1"/>
</dbReference>
<evidence type="ECO:0000256" key="5">
    <source>
        <dbReference type="ARBA" id="ARBA00035674"/>
    </source>
</evidence>
<dbReference type="EMBL" id="VDCV01000012">
    <property type="protein sequence ID" value="KAB5531782.1"/>
    <property type="molecule type" value="Genomic_DNA"/>
</dbReference>
<protein>
    <recommendedName>
        <fullName evidence="5">phosphoethanolamine N-methyltransferase</fullName>
        <ecNumber evidence="5">2.1.1.103</ecNumber>
    </recommendedName>
</protein>
<sequence length="520" mass="59353">MATHVEERKIQKKYWLDNISDLSVNAMMLDSKASELDKEERPEILSLLPPFEGKTVLELGAGIGRFTGELAQKASQVVALDFIESAIKKNENINGHYKNVKFMCADVTSQDLDFPEGSVDLIFSNWLLMYLSDKEVNILNPYSCLSYLIVDMLKDFLVIQLKVENLVERMVKWVKVGGFIFFRESCFHQSGDSKRKYNPTHYREPRFYTKVFKECHAFDGSGNSFELSLIGCKCISAYVKNKKNQNQAMKLDPFGFKVSSHDDKGFQRFLDNVQYKSNGILRYERVFGQGFVSTGGMETTKEFVEKLDLKPGQKVLDVGCGIGGGDFYMAEKFDVDVVGIDLSINMISFALERAIGLECSIEFEVADCTTKTYPDNTFDVVYSRDTILHIQDKPALFRSFFKWLKPGGKVLISDYCKSAGTPSPEFAEYIKQRGYDLHDVKAYGQMLRDAGFDEVISEDRTDQFNQVLKRELIAIEKEKDEFIQDFSEEDYNDIVGGWKAKLIRSSSGEQRWGLFIAKKK</sequence>
<dbReference type="Proteomes" id="UP000326939">
    <property type="component" value="Chromosome 12"/>
</dbReference>
<dbReference type="Gene3D" id="3.40.50.150">
    <property type="entry name" value="Vaccinia Virus protein VP39"/>
    <property type="match status" value="2"/>
</dbReference>
<dbReference type="Pfam" id="PF13649">
    <property type="entry name" value="Methyltransf_25"/>
    <property type="match status" value="1"/>
</dbReference>
<evidence type="ECO:0000259" key="10">
    <source>
        <dbReference type="Pfam" id="PF13847"/>
    </source>
</evidence>
<dbReference type="PANTHER" id="PTHR44307:SF2">
    <property type="entry name" value="PHOSPHOETHANOLAMINE METHYLTRANSFERASE ISOFORM X1"/>
    <property type="match status" value="1"/>
</dbReference>
<comment type="catalytic activity">
    <reaction evidence="7">
        <text>phosphoethanolamine + S-adenosyl-L-methionine = N-methylethanolamine phosphate + S-adenosyl-L-homocysteine + H(+)</text>
        <dbReference type="Rhea" id="RHEA:20365"/>
        <dbReference type="ChEBI" id="CHEBI:15378"/>
        <dbReference type="ChEBI" id="CHEBI:57781"/>
        <dbReference type="ChEBI" id="CHEBI:57856"/>
        <dbReference type="ChEBI" id="CHEBI:58190"/>
        <dbReference type="ChEBI" id="CHEBI:59789"/>
        <dbReference type="EC" id="2.1.1.103"/>
    </reaction>
    <physiologicalReaction direction="left-to-right" evidence="7">
        <dbReference type="Rhea" id="RHEA:20366"/>
    </physiologicalReaction>
</comment>
<comment type="catalytic activity">
    <reaction evidence="6">
        <text>N,N-dimethylethanolamine phosphate + S-adenosyl-L-methionine = phosphocholine + S-adenosyl-L-homocysteine + H(+)</text>
        <dbReference type="Rhea" id="RHEA:25325"/>
        <dbReference type="ChEBI" id="CHEBI:15378"/>
        <dbReference type="ChEBI" id="CHEBI:57856"/>
        <dbReference type="ChEBI" id="CHEBI:58641"/>
        <dbReference type="ChEBI" id="CHEBI:59789"/>
        <dbReference type="ChEBI" id="CHEBI:295975"/>
        <dbReference type="EC" id="2.1.1.103"/>
    </reaction>
    <physiologicalReaction direction="left-to-right" evidence="6">
        <dbReference type="Rhea" id="RHEA:25326"/>
    </physiologicalReaction>
</comment>
<evidence type="ECO:0000256" key="7">
    <source>
        <dbReference type="ARBA" id="ARBA00047622"/>
    </source>
</evidence>
<feature type="domain" description="Methyltransferase" evidence="9">
    <location>
        <begin position="56"/>
        <end position="136"/>
    </location>
</feature>
<evidence type="ECO:0000256" key="6">
    <source>
        <dbReference type="ARBA" id="ARBA00047619"/>
    </source>
</evidence>
<evidence type="ECO:0000256" key="8">
    <source>
        <dbReference type="ARBA" id="ARBA00047841"/>
    </source>
</evidence>
<comment type="caution">
    <text evidence="11">The sequence shown here is derived from an EMBL/GenBank/DDBJ whole genome shotgun (WGS) entry which is preliminary data.</text>
</comment>